<dbReference type="InterPro" id="IPR025737">
    <property type="entry name" value="FApF"/>
</dbReference>
<name>A0ABT7IHZ3_9GAMM</name>
<dbReference type="RefSeq" id="WP_285392045.1">
    <property type="nucleotide sequence ID" value="NZ_JASSVS010000009.1"/>
</dbReference>
<evidence type="ECO:0000256" key="1">
    <source>
        <dbReference type="SAM" id="SignalP"/>
    </source>
</evidence>
<accession>A0ABT7IHZ3</accession>
<evidence type="ECO:0000313" key="2">
    <source>
        <dbReference type="EMBL" id="MDL0432768.1"/>
    </source>
</evidence>
<dbReference type="Pfam" id="PF13557">
    <property type="entry name" value="Phenol_MetA_deg"/>
    <property type="match status" value="1"/>
</dbReference>
<keyword evidence="1" id="KW-0732">Signal</keyword>
<sequence length="306" mass="33828">MMRSNRPLAGVSVLIGALLLTGVSWVQAAPNTFNTALPVAEGQYLWREQLVLRERSDNGPMDREVSVQALGSVLGYGVTSRFAVFGMVPYFFNKELDVTTPMGRIERDTSGFGDVSLFGRYTLYKKDETGNTFRVAPVFGLTAPTGDDSDSDRFGELPRPLQAGDGAWDGFAGVVTTYQTLQYQVEGQLLYRENGRHDGFARGDETRFDASLQYRIWPRSMKGMPGTPAFVYALLESNVIHRERDETGSGTDADSGGGQWLLAPGLQYVSRSWIVEGTVQLPVAEHPNGDAIEDDYIVRVGFRRNF</sequence>
<dbReference type="Proteomes" id="UP001227964">
    <property type="component" value="Unassembled WGS sequence"/>
</dbReference>
<comment type="caution">
    <text evidence="2">The sequence shown here is derived from an EMBL/GenBank/DDBJ whole genome shotgun (WGS) entry which is preliminary data.</text>
</comment>
<dbReference type="EMBL" id="JASSVS010000009">
    <property type="protein sequence ID" value="MDL0432768.1"/>
    <property type="molecule type" value="Genomic_DNA"/>
</dbReference>
<evidence type="ECO:0000313" key="3">
    <source>
        <dbReference type="Proteomes" id="UP001227964"/>
    </source>
</evidence>
<gene>
    <name evidence="2" type="ORF">QPM17_16620</name>
</gene>
<reference evidence="2 3" key="1">
    <citation type="submission" date="2023-06" db="EMBL/GenBank/DDBJ databases">
        <title>Marinobacter azerbaijanicus a moderately halophilic, isolated from Urmia Lake in Azerbaijan region of Iran.</title>
        <authorList>
            <person name="Sanchez-Porro C."/>
            <person name="Aghdam E.M."/>
            <person name="Saheb S.M."/>
            <person name="Tarhriz V."/>
            <person name="Kazemi E."/>
            <person name="Ammozegar M.A."/>
            <person name="Ventosa A."/>
            <person name="Hejazi M.S."/>
        </authorList>
    </citation>
    <scope>NUCLEOTIDE SEQUENCE [LARGE SCALE GENOMIC DNA]</scope>
    <source>
        <strain evidence="2 3">TBZ242</strain>
    </source>
</reference>
<keyword evidence="3" id="KW-1185">Reference proteome</keyword>
<protein>
    <submittedName>
        <fullName evidence="2">Transporter</fullName>
    </submittedName>
</protein>
<feature type="chain" id="PRO_5047256548" evidence="1">
    <location>
        <begin position="29"/>
        <end position="306"/>
    </location>
</feature>
<proteinExistence type="predicted"/>
<feature type="signal peptide" evidence="1">
    <location>
        <begin position="1"/>
        <end position="28"/>
    </location>
</feature>
<organism evidence="2 3">
    <name type="scientific">Marinobacter azerbaijanicus</name>
    <dbReference type="NCBI Taxonomy" id="3050455"/>
    <lineage>
        <taxon>Bacteria</taxon>
        <taxon>Pseudomonadati</taxon>
        <taxon>Pseudomonadota</taxon>
        <taxon>Gammaproteobacteria</taxon>
        <taxon>Pseudomonadales</taxon>
        <taxon>Marinobacteraceae</taxon>
        <taxon>Marinobacter</taxon>
    </lineage>
</organism>